<dbReference type="EMBL" id="AAWS01000006">
    <property type="protein sequence ID" value="EAY30645.1"/>
    <property type="molecule type" value="Genomic_DNA"/>
</dbReference>
<evidence type="ECO:0000313" key="2">
    <source>
        <dbReference type="Proteomes" id="UP000004095"/>
    </source>
</evidence>
<name>A1ZGM8_MICM2</name>
<organism evidence="1 2">
    <name type="scientific">Microscilla marina ATCC 23134</name>
    <dbReference type="NCBI Taxonomy" id="313606"/>
    <lineage>
        <taxon>Bacteria</taxon>
        <taxon>Pseudomonadati</taxon>
        <taxon>Bacteroidota</taxon>
        <taxon>Cytophagia</taxon>
        <taxon>Cytophagales</taxon>
        <taxon>Microscillaceae</taxon>
        <taxon>Microscilla</taxon>
    </lineage>
</organism>
<protein>
    <submittedName>
        <fullName evidence="1">Uncharacterized protein</fullName>
    </submittedName>
</protein>
<reference evidence="1 2" key="1">
    <citation type="submission" date="2007-01" db="EMBL/GenBank/DDBJ databases">
        <authorList>
            <person name="Haygood M."/>
            <person name="Podell S."/>
            <person name="Anderson C."/>
            <person name="Hopkinson B."/>
            <person name="Roe K."/>
            <person name="Barbeau K."/>
            <person name="Gaasterland T."/>
            <person name="Ferriera S."/>
            <person name="Johnson J."/>
            <person name="Kravitz S."/>
            <person name="Beeson K."/>
            <person name="Sutton G."/>
            <person name="Rogers Y.-H."/>
            <person name="Friedman R."/>
            <person name="Frazier M."/>
            <person name="Venter J.C."/>
        </authorList>
    </citation>
    <scope>NUCLEOTIDE SEQUENCE [LARGE SCALE GENOMIC DNA]</scope>
    <source>
        <strain evidence="1 2">ATCC 23134</strain>
    </source>
</reference>
<dbReference type="Proteomes" id="UP000004095">
    <property type="component" value="Unassembled WGS sequence"/>
</dbReference>
<dbReference type="AlphaFoldDB" id="A1ZGM8"/>
<comment type="caution">
    <text evidence="1">The sequence shown here is derived from an EMBL/GenBank/DDBJ whole genome shotgun (WGS) entry which is preliminary data.</text>
</comment>
<evidence type="ECO:0000313" key="1">
    <source>
        <dbReference type="EMBL" id="EAY30645.1"/>
    </source>
</evidence>
<proteinExistence type="predicted"/>
<sequence>MRVYALKVCFVIPQKVFLLKAVQVFLQYFRPALELKTHNYIIVTNY</sequence>
<keyword evidence="2" id="KW-1185">Reference proteome</keyword>
<accession>A1ZGM8</accession>
<gene>
    <name evidence="1" type="ORF">M23134_03283</name>
</gene>